<organism evidence="1">
    <name type="scientific">Trepomonas sp. PC1</name>
    <dbReference type="NCBI Taxonomy" id="1076344"/>
    <lineage>
        <taxon>Eukaryota</taxon>
        <taxon>Metamonada</taxon>
        <taxon>Diplomonadida</taxon>
        <taxon>Hexamitidae</taxon>
        <taxon>Hexamitinae</taxon>
        <taxon>Trepomonas</taxon>
    </lineage>
</organism>
<reference evidence="1" key="1">
    <citation type="submission" date="2015-07" db="EMBL/GenBank/DDBJ databases">
        <title>Adaptation to a free-living lifestyle via gene acquisitions in the diplomonad Trepomonas sp. PC1.</title>
        <authorList>
            <person name="Xu F."/>
            <person name="Jerlstrom-Hultqvist J."/>
            <person name="Kolisko M."/>
            <person name="Simpson A.G.B."/>
            <person name="Roger A.J."/>
            <person name="Svard S.G."/>
            <person name="Andersson J.O."/>
        </authorList>
    </citation>
    <scope>NUCLEOTIDE SEQUENCE</scope>
    <source>
        <strain evidence="1">PC1</strain>
    </source>
</reference>
<dbReference type="EMBL" id="GDID01002970">
    <property type="protein sequence ID" value="JAP93636.1"/>
    <property type="molecule type" value="Transcribed_RNA"/>
</dbReference>
<dbReference type="AlphaFoldDB" id="A0A146KDQ5"/>
<dbReference type="InterPro" id="IPR032675">
    <property type="entry name" value="LRR_dom_sf"/>
</dbReference>
<dbReference type="Pfam" id="PF13306">
    <property type="entry name" value="LRR_5"/>
    <property type="match status" value="2"/>
</dbReference>
<feature type="non-terminal residue" evidence="1">
    <location>
        <position position="1"/>
    </location>
</feature>
<accession>A0A146KDQ5</accession>
<sequence>IKATKIAKQFNLSYSKQATPLMYLLKYHKLKSCSQGVLQEQDSVLYIFSETVSKEETATVRVKEIEFIVALDLTQIYYQAFHNFTKLRQILAPKLQIIRPFAFGTSDCRLKSILSHSLSLIDNNGLACQYCIKNLYLLNTKYHHESLSYCGLDQFISQYPVEKQLKNVKKLIYVFAPSVKEVERASKVQINYKHTKQERIEYFKPTKSRKPLKEGIQAGTLFISGSMPKQFSVPIFEIQAQRVKTIRKQSFQNLQIKIANFPIVETIFDDCFTGCCSLHTFTGKPTQIGKNCFQDCFLLKQFDFSGVSKVAENAFQNCFSLQNVHMKNAKQVAETAFKGCKLVYVGEKCKTQGNFKNL</sequence>
<dbReference type="Gene3D" id="3.80.10.10">
    <property type="entry name" value="Ribonuclease Inhibitor"/>
    <property type="match status" value="1"/>
</dbReference>
<dbReference type="InterPro" id="IPR026906">
    <property type="entry name" value="LRR_5"/>
</dbReference>
<name>A0A146KDQ5_9EUKA</name>
<protein>
    <submittedName>
        <fullName evidence="1">Leucine rich repeats-containing protein</fullName>
    </submittedName>
</protein>
<gene>
    <name evidence="1" type="ORF">TPC1_14013</name>
</gene>
<dbReference type="PANTHER" id="PTHR45661:SF3">
    <property type="entry name" value="IG-LIKE DOMAIN-CONTAINING PROTEIN"/>
    <property type="match status" value="1"/>
</dbReference>
<dbReference type="PANTHER" id="PTHR45661">
    <property type="entry name" value="SURFACE ANTIGEN"/>
    <property type="match status" value="1"/>
</dbReference>
<dbReference type="InterPro" id="IPR053139">
    <property type="entry name" value="Surface_bspA-like"/>
</dbReference>
<proteinExistence type="predicted"/>
<evidence type="ECO:0000313" key="1">
    <source>
        <dbReference type="EMBL" id="JAP93636.1"/>
    </source>
</evidence>